<gene>
    <name evidence="14" type="ORF">LCGC14_0084500</name>
</gene>
<name>A0A0F9VX93_9ZZZZ</name>
<keyword evidence="9" id="KW-0133">Cell shape</keyword>
<dbReference type="InterPro" id="IPR012338">
    <property type="entry name" value="Beta-lactam/transpept-like"/>
</dbReference>
<organism evidence="14">
    <name type="scientific">marine sediment metagenome</name>
    <dbReference type="NCBI Taxonomy" id="412755"/>
    <lineage>
        <taxon>unclassified sequences</taxon>
        <taxon>metagenomes</taxon>
        <taxon>ecological metagenomes</taxon>
    </lineage>
</organism>
<dbReference type="Gene3D" id="3.40.710.10">
    <property type="entry name" value="DD-peptidase/beta-lactamase superfamily"/>
    <property type="match status" value="1"/>
</dbReference>
<keyword evidence="8" id="KW-0378">Hydrolase</keyword>
<dbReference type="GO" id="GO:0008360">
    <property type="term" value="P:regulation of cell shape"/>
    <property type="evidence" value="ECO:0007669"/>
    <property type="project" value="UniProtKB-KW"/>
</dbReference>
<dbReference type="InterPro" id="IPR012907">
    <property type="entry name" value="Peptidase_S11_C"/>
</dbReference>
<dbReference type="SMART" id="SM00936">
    <property type="entry name" value="PBP5_C"/>
    <property type="match status" value="1"/>
</dbReference>
<evidence type="ECO:0000256" key="9">
    <source>
        <dbReference type="ARBA" id="ARBA00022960"/>
    </source>
</evidence>
<evidence type="ECO:0000256" key="6">
    <source>
        <dbReference type="ARBA" id="ARBA00022670"/>
    </source>
</evidence>
<dbReference type="PANTHER" id="PTHR21581">
    <property type="entry name" value="D-ALANYL-D-ALANINE CARBOXYPEPTIDASE"/>
    <property type="match status" value="1"/>
</dbReference>
<dbReference type="EC" id="3.4.16.4" evidence="4"/>
<dbReference type="GO" id="GO:0006508">
    <property type="term" value="P:proteolysis"/>
    <property type="evidence" value="ECO:0007669"/>
    <property type="project" value="UniProtKB-KW"/>
</dbReference>
<dbReference type="SUPFAM" id="SSF69189">
    <property type="entry name" value="Penicillin-binding protein associated domain"/>
    <property type="match status" value="1"/>
</dbReference>
<dbReference type="Gene3D" id="2.60.410.10">
    <property type="entry name" value="D-Ala-D-Ala carboxypeptidase, C-terminal domain"/>
    <property type="match status" value="1"/>
</dbReference>
<protein>
    <recommendedName>
        <fullName evidence="4">serine-type D-Ala-D-Ala carboxypeptidase</fullName>
        <ecNumber evidence="4">3.4.16.4</ecNumber>
    </recommendedName>
</protein>
<comment type="caution">
    <text evidence="14">The sequence shown here is derived from an EMBL/GenBank/DDBJ whole genome shotgun (WGS) entry which is preliminary data.</text>
</comment>
<dbReference type="EMBL" id="LAZR01000022">
    <property type="protein sequence ID" value="KKO04623.1"/>
    <property type="molecule type" value="Genomic_DNA"/>
</dbReference>
<evidence type="ECO:0000256" key="3">
    <source>
        <dbReference type="ARBA" id="ARBA00007164"/>
    </source>
</evidence>
<sequence>MSRAGFIKTRVLFAAGILAAVVASNPTFSQEPATAPRIETAAKQALLVDGETGTVLFQKDPDAPFPPASLAKMMTMEIVFAALRAGELRLDTEFPVSEHAWRTGGAPSGSSTMFAKLNSRVPVEALIRGTIVQSANDAAIAIAEGMDGSEEAFAQRMNERARELGMTASRFVNPTGLPADGQEVTVRDLLTLARHIRATYPDLYKIYAEPAFEWNGIFQRNRNPLLAMELGADGMGTGYTEASGYALVGVTQKGGRVTLLAMSGLEKSKERAEEARRLLTWAEEAFEPRTLFESGASIGTASVFGGSSGSVPLAVRQPVKLLVPVDAQDRVSAQIRYNGPLIPPINEGDRVASLEIRVDEDIVMTQALYAGASVFAGDFADRAMGAVKELAVGWLRAF</sequence>
<keyword evidence="7" id="KW-0732">Signal</keyword>
<comment type="pathway">
    <text evidence="2">Cell wall biogenesis; peptidoglycan biosynthesis.</text>
</comment>
<comment type="similarity">
    <text evidence="3">Belongs to the peptidase S11 family.</text>
</comment>
<evidence type="ECO:0000256" key="2">
    <source>
        <dbReference type="ARBA" id="ARBA00004752"/>
    </source>
</evidence>
<dbReference type="UniPathway" id="UPA00219"/>
<evidence type="ECO:0000256" key="5">
    <source>
        <dbReference type="ARBA" id="ARBA00022645"/>
    </source>
</evidence>
<evidence type="ECO:0000259" key="13">
    <source>
        <dbReference type="SMART" id="SM00936"/>
    </source>
</evidence>
<dbReference type="InterPro" id="IPR018044">
    <property type="entry name" value="Peptidase_S11"/>
</dbReference>
<feature type="domain" description="Peptidase S11 D-Ala-D-Ala carboxypeptidase A C-terminal" evidence="13">
    <location>
        <begin position="286"/>
        <end position="376"/>
    </location>
</feature>
<keyword evidence="10" id="KW-0573">Peptidoglycan synthesis</keyword>
<dbReference type="InterPro" id="IPR037167">
    <property type="entry name" value="Peptidase_S11_C_sf"/>
</dbReference>
<proteinExistence type="inferred from homology"/>
<dbReference type="InterPro" id="IPR015956">
    <property type="entry name" value="Peniciliin-bd_prot_C_sf"/>
</dbReference>
<dbReference type="PANTHER" id="PTHR21581:SF6">
    <property type="entry name" value="TRAFFICKING PROTEIN PARTICLE COMPLEX SUBUNIT 12"/>
    <property type="match status" value="1"/>
</dbReference>
<evidence type="ECO:0000256" key="12">
    <source>
        <dbReference type="ARBA" id="ARBA00034000"/>
    </source>
</evidence>
<dbReference type="PRINTS" id="PR00725">
    <property type="entry name" value="DADACBPTASE1"/>
</dbReference>
<evidence type="ECO:0000256" key="11">
    <source>
        <dbReference type="ARBA" id="ARBA00023316"/>
    </source>
</evidence>
<evidence type="ECO:0000256" key="10">
    <source>
        <dbReference type="ARBA" id="ARBA00022984"/>
    </source>
</evidence>
<dbReference type="GO" id="GO:0009002">
    <property type="term" value="F:serine-type D-Ala-D-Ala carboxypeptidase activity"/>
    <property type="evidence" value="ECO:0007669"/>
    <property type="project" value="UniProtKB-EC"/>
</dbReference>
<accession>A0A0F9VX93</accession>
<reference evidence="14" key="1">
    <citation type="journal article" date="2015" name="Nature">
        <title>Complex archaea that bridge the gap between prokaryotes and eukaryotes.</title>
        <authorList>
            <person name="Spang A."/>
            <person name="Saw J.H."/>
            <person name="Jorgensen S.L."/>
            <person name="Zaremba-Niedzwiedzka K."/>
            <person name="Martijn J."/>
            <person name="Lind A.E."/>
            <person name="van Eijk R."/>
            <person name="Schleper C."/>
            <person name="Guy L."/>
            <person name="Ettema T.J."/>
        </authorList>
    </citation>
    <scope>NUCLEOTIDE SEQUENCE</scope>
</reference>
<dbReference type="InterPro" id="IPR001967">
    <property type="entry name" value="Peptidase_S11_N"/>
</dbReference>
<dbReference type="Pfam" id="PF07943">
    <property type="entry name" value="PBP5_C"/>
    <property type="match status" value="1"/>
</dbReference>
<keyword evidence="11" id="KW-0961">Cell wall biogenesis/degradation</keyword>
<evidence type="ECO:0000256" key="8">
    <source>
        <dbReference type="ARBA" id="ARBA00022801"/>
    </source>
</evidence>
<keyword evidence="5" id="KW-0121">Carboxypeptidase</keyword>
<evidence type="ECO:0000256" key="4">
    <source>
        <dbReference type="ARBA" id="ARBA00012448"/>
    </source>
</evidence>
<dbReference type="GO" id="GO:0009252">
    <property type="term" value="P:peptidoglycan biosynthetic process"/>
    <property type="evidence" value="ECO:0007669"/>
    <property type="project" value="UniProtKB-UniPathway"/>
</dbReference>
<keyword evidence="6" id="KW-0645">Protease</keyword>
<dbReference type="Pfam" id="PF00768">
    <property type="entry name" value="Peptidase_S11"/>
    <property type="match status" value="1"/>
</dbReference>
<dbReference type="AlphaFoldDB" id="A0A0F9VX93"/>
<evidence type="ECO:0000256" key="7">
    <source>
        <dbReference type="ARBA" id="ARBA00022729"/>
    </source>
</evidence>
<evidence type="ECO:0000313" key="14">
    <source>
        <dbReference type="EMBL" id="KKO04623.1"/>
    </source>
</evidence>
<comment type="catalytic activity">
    <reaction evidence="12">
        <text>Preferential cleavage: (Ac)2-L-Lys-D-Ala-|-D-Ala. Also transpeptidation of peptidyl-alanyl moieties that are N-acyl substituents of D-alanine.</text>
        <dbReference type="EC" id="3.4.16.4"/>
    </reaction>
</comment>
<evidence type="ECO:0000256" key="1">
    <source>
        <dbReference type="ARBA" id="ARBA00003217"/>
    </source>
</evidence>
<comment type="function">
    <text evidence="1">Removes C-terminal D-alanyl residues from sugar-peptide cell wall precursors.</text>
</comment>
<dbReference type="SUPFAM" id="SSF56601">
    <property type="entry name" value="beta-lactamase/transpeptidase-like"/>
    <property type="match status" value="1"/>
</dbReference>
<dbReference type="GO" id="GO:0071555">
    <property type="term" value="P:cell wall organization"/>
    <property type="evidence" value="ECO:0007669"/>
    <property type="project" value="UniProtKB-KW"/>
</dbReference>